<name>A0A075NY27_9ALTE</name>
<dbReference type="InterPro" id="IPR017467">
    <property type="entry name" value="CHP03016_PEP-CTERM"/>
</dbReference>
<dbReference type="eggNOG" id="ENOG502Z8V9">
    <property type="taxonomic scope" value="Bacteria"/>
</dbReference>
<dbReference type="EMBL" id="CP008849">
    <property type="protein sequence ID" value="AIF99589.1"/>
    <property type="molecule type" value="Genomic_DNA"/>
</dbReference>
<feature type="chain" id="PRO_5001707935" description="TIGR03016 family PEP-CTERM system-associated outer membrane protein" evidence="1">
    <location>
        <begin position="39"/>
        <end position="556"/>
    </location>
</feature>
<evidence type="ECO:0008006" key="4">
    <source>
        <dbReference type="Google" id="ProtNLM"/>
    </source>
</evidence>
<evidence type="ECO:0000313" key="3">
    <source>
        <dbReference type="Proteomes" id="UP000056090"/>
    </source>
</evidence>
<protein>
    <recommendedName>
        <fullName evidence="4">TIGR03016 family PEP-CTERM system-associated outer membrane protein</fullName>
    </recommendedName>
</protein>
<gene>
    <name evidence="2" type="ORF">EP13_13335</name>
</gene>
<dbReference type="RefSeq" id="WP_044057666.1">
    <property type="nucleotide sequence ID" value="NZ_CBCSKJ010000002.1"/>
</dbReference>
<dbReference type="NCBIfam" id="TIGR03016">
    <property type="entry name" value="pepcterm_hypo_1"/>
    <property type="match status" value="1"/>
</dbReference>
<dbReference type="Proteomes" id="UP000056090">
    <property type="component" value="Chromosome"/>
</dbReference>
<evidence type="ECO:0000256" key="1">
    <source>
        <dbReference type="SAM" id="SignalP"/>
    </source>
</evidence>
<dbReference type="AlphaFoldDB" id="A0A075NY27"/>
<proteinExistence type="predicted"/>
<reference evidence="2 3" key="1">
    <citation type="submission" date="2014-06" db="EMBL/GenBank/DDBJ databases">
        <title>Genomes of Alteromonas australica, a world apart.</title>
        <authorList>
            <person name="Gonzaga A."/>
            <person name="Lopez-Perez M."/>
            <person name="Rodriguez-Valera F."/>
        </authorList>
    </citation>
    <scope>NUCLEOTIDE SEQUENCE [LARGE SCALE GENOMIC DNA]</scope>
    <source>
        <strain evidence="2 3">H 17</strain>
    </source>
</reference>
<evidence type="ECO:0000313" key="2">
    <source>
        <dbReference type="EMBL" id="AIF99589.1"/>
    </source>
</evidence>
<feature type="signal peptide" evidence="1">
    <location>
        <begin position="1"/>
        <end position="38"/>
    </location>
</feature>
<sequence>MATIMPREVNNTVKGNRIKYSQLAITFAGLFSSTTALAQSDLKITAQSEAEVIYQDVQTETDGNLSLTTVSIVPSLIATYSSRTFSGNWSSTVTHLERENDTSGEEDTYAEYRYTAQWQPFDEYLLLQANGALNYQNTSSSSYLLTDFVTNSEGLSKTRTNTLSGTLQFINGDWITALGSAAYSVVESEESSTNSTGLDNDSTSLTGTLANGDRARRLFWTLTGSYQDTSRSTASSGDFFTREGEFTADAMLFSDWALRVTAFHEANQINSTDNTDSATRQFNSYGAGITYRQSAERYIALTANRSDSDTDENETYVGLDIAWALSSRTSVAGSYDRRFYGESAAAQISYNTKYFRSSFSYNEDVTTTSRLLTDSESLGVFVCASDATSISDCFQPSSLAYDLGAGEQFVELTSQNLEFDDSVIIYKSANTQIGYQFSRLTLGLTWRYTESEYLEEDRLRRNYSAGTDFSYDIGSYTSLTGSITYANIEERGTSTTAGVSENINSTLGLSRTFGEHLTTSLNLSYLTTSGNLSQVSLYGNDYTDRRITFSVSYEYE</sequence>
<keyword evidence="3" id="KW-1185">Reference proteome</keyword>
<keyword evidence="1" id="KW-0732">Signal</keyword>
<organism evidence="2 3">
    <name type="scientific">Alteromonas australica</name>
    <dbReference type="NCBI Taxonomy" id="589873"/>
    <lineage>
        <taxon>Bacteria</taxon>
        <taxon>Pseudomonadati</taxon>
        <taxon>Pseudomonadota</taxon>
        <taxon>Gammaproteobacteria</taxon>
        <taxon>Alteromonadales</taxon>
        <taxon>Alteromonadaceae</taxon>
        <taxon>Alteromonas/Salinimonas group</taxon>
        <taxon>Alteromonas</taxon>
    </lineage>
</organism>
<dbReference type="KEGG" id="aal:EP13_13335"/>
<accession>A0A075NY27</accession>